<reference evidence="3" key="1">
    <citation type="submission" date="2022-10" db="EMBL/GenBank/DDBJ databases">
        <title>Whole-Genome Sequencing of Brachybacterium huguangmaarense BRM-3, Isolated from Betula schmidtii.</title>
        <authorList>
            <person name="Haam D."/>
        </authorList>
    </citation>
    <scope>NUCLEOTIDE SEQUENCE</scope>
    <source>
        <strain evidence="3">BRM-3</strain>
    </source>
</reference>
<organism evidence="3 4">
    <name type="scientific">Brachybacterium huguangmaarense</name>
    <dbReference type="NCBI Taxonomy" id="1652028"/>
    <lineage>
        <taxon>Bacteria</taxon>
        <taxon>Bacillati</taxon>
        <taxon>Actinomycetota</taxon>
        <taxon>Actinomycetes</taxon>
        <taxon>Micrococcales</taxon>
        <taxon>Dermabacteraceae</taxon>
        <taxon>Brachybacterium</taxon>
    </lineage>
</organism>
<dbReference type="EMBL" id="CP107020">
    <property type="protein sequence ID" value="UYG16056.1"/>
    <property type="molecule type" value="Genomic_DNA"/>
</dbReference>
<protein>
    <submittedName>
        <fullName evidence="3">Sugar phosphate isomerase/epimerase</fullName>
    </submittedName>
</protein>
<dbReference type="PANTHER" id="PTHR12110">
    <property type="entry name" value="HYDROXYPYRUVATE ISOMERASE"/>
    <property type="match status" value="1"/>
</dbReference>
<dbReference type="SUPFAM" id="SSF51658">
    <property type="entry name" value="Xylose isomerase-like"/>
    <property type="match status" value="1"/>
</dbReference>
<proteinExistence type="predicted"/>
<evidence type="ECO:0000313" key="3">
    <source>
        <dbReference type="EMBL" id="UYG16056.1"/>
    </source>
</evidence>
<keyword evidence="4" id="KW-1185">Reference proteome</keyword>
<dbReference type="Gene3D" id="3.20.20.150">
    <property type="entry name" value="Divalent-metal-dependent TIM barrel enzymes"/>
    <property type="match status" value="1"/>
</dbReference>
<dbReference type="Proteomes" id="UP001164305">
    <property type="component" value="Chromosome"/>
</dbReference>
<keyword evidence="3" id="KW-0413">Isomerase</keyword>
<dbReference type="PANTHER" id="PTHR12110:SF41">
    <property type="entry name" value="INOSOSE DEHYDRATASE"/>
    <property type="match status" value="1"/>
</dbReference>
<evidence type="ECO:0000259" key="2">
    <source>
        <dbReference type="Pfam" id="PF01261"/>
    </source>
</evidence>
<gene>
    <name evidence="3" type="ORF">BRM3_10480</name>
</gene>
<keyword evidence="1" id="KW-0119">Carbohydrate metabolism</keyword>
<evidence type="ECO:0000256" key="1">
    <source>
        <dbReference type="ARBA" id="ARBA00023277"/>
    </source>
</evidence>
<dbReference type="InterPro" id="IPR013022">
    <property type="entry name" value="Xyl_isomerase-like_TIM-brl"/>
</dbReference>
<sequence>MTTPAASVQLYTLATQFTDDMHGSLEKLAAIGLREVEAFRFVDEPQKIREALDATGMTAPTGHAPLLSDTLWTPDGSTPTPAPEVVFEAAATIGMSTVIDPFVDPERWRTEDGVADIAERLNKAAELATTFGLSVGYHNHAMEFVADFDGQSPYERFVSLTEDRVALELDLYWAMVGGQDVPALVSRLGDRLLAIHVKDGVSPGLNPWAPGAEDFSSASLDQRRPGEGDVPLVESLQAATNIAHAVIEYDHAPGDVFEDIAASYAFLRDGGFVR</sequence>
<dbReference type="GO" id="GO:0016853">
    <property type="term" value="F:isomerase activity"/>
    <property type="evidence" value="ECO:0007669"/>
    <property type="project" value="UniProtKB-KW"/>
</dbReference>
<dbReference type="InterPro" id="IPR050312">
    <property type="entry name" value="IolE/XylAMocC-like"/>
</dbReference>
<evidence type="ECO:0000313" key="4">
    <source>
        <dbReference type="Proteomes" id="UP001164305"/>
    </source>
</evidence>
<name>A0ABY6FYP0_9MICO</name>
<feature type="domain" description="Xylose isomerase-like TIM barrel" evidence="2">
    <location>
        <begin position="26"/>
        <end position="251"/>
    </location>
</feature>
<dbReference type="RefSeq" id="WP_263593269.1">
    <property type="nucleotide sequence ID" value="NZ_CP107020.1"/>
</dbReference>
<dbReference type="Pfam" id="PF01261">
    <property type="entry name" value="AP_endonuc_2"/>
    <property type="match status" value="1"/>
</dbReference>
<dbReference type="InterPro" id="IPR036237">
    <property type="entry name" value="Xyl_isomerase-like_sf"/>
</dbReference>
<accession>A0ABY6FYP0</accession>